<keyword evidence="1" id="KW-0472">Membrane</keyword>
<reference evidence="2 3" key="1">
    <citation type="submission" date="2017-10" db="EMBL/GenBank/DDBJ databases">
        <title>Novel microbial diversity and functional potential in the marine mammal oral microbiome.</title>
        <authorList>
            <person name="Dudek N.K."/>
            <person name="Sun C.L."/>
            <person name="Burstein D."/>
            <person name="Kantor R.S."/>
            <person name="Aliaga Goltsman D.S."/>
            <person name="Bik E.M."/>
            <person name="Thomas B.C."/>
            <person name="Banfield J.F."/>
            <person name="Relman D.A."/>
        </authorList>
    </citation>
    <scope>NUCLEOTIDE SEQUENCE [LARGE SCALE GENOMIC DNA]</scope>
    <source>
        <strain evidence="2">DOLZORAL124_49_17</strain>
    </source>
</reference>
<feature type="transmembrane region" description="Helical" evidence="1">
    <location>
        <begin position="21"/>
        <end position="42"/>
    </location>
</feature>
<proteinExistence type="predicted"/>
<keyword evidence="1" id="KW-1133">Transmembrane helix</keyword>
<name>A0A2G6ECG3_9BACT</name>
<protein>
    <submittedName>
        <fullName evidence="2">Uncharacterized protein</fullName>
    </submittedName>
</protein>
<accession>A0A2G6ECG3</accession>
<evidence type="ECO:0000313" key="3">
    <source>
        <dbReference type="Proteomes" id="UP000229740"/>
    </source>
</evidence>
<sequence>MRSLKGRRGIFGWILQVMEGIRTFVLNLLFWGLLAVAAFQFMPQKPNIKEGSVLSLTPGISIFPAGWKNGIPGPVILPLFK</sequence>
<keyword evidence="1" id="KW-0812">Transmembrane</keyword>
<dbReference type="EMBL" id="PDPS01000013">
    <property type="protein sequence ID" value="PID59770.1"/>
    <property type="molecule type" value="Genomic_DNA"/>
</dbReference>
<evidence type="ECO:0000313" key="2">
    <source>
        <dbReference type="EMBL" id="PID59770.1"/>
    </source>
</evidence>
<dbReference type="Proteomes" id="UP000229740">
    <property type="component" value="Unassembled WGS sequence"/>
</dbReference>
<evidence type="ECO:0000256" key="1">
    <source>
        <dbReference type="SAM" id="Phobius"/>
    </source>
</evidence>
<organism evidence="2 3">
    <name type="scientific">candidate division KSB3 bacterium</name>
    <dbReference type="NCBI Taxonomy" id="2044937"/>
    <lineage>
        <taxon>Bacteria</taxon>
        <taxon>candidate division KSB3</taxon>
    </lineage>
</organism>
<gene>
    <name evidence="2" type="ORF">CSB45_00825</name>
</gene>
<comment type="caution">
    <text evidence="2">The sequence shown here is derived from an EMBL/GenBank/DDBJ whole genome shotgun (WGS) entry which is preliminary data.</text>
</comment>
<dbReference type="AlphaFoldDB" id="A0A2G6ECG3"/>